<keyword evidence="8" id="KW-0175">Coiled coil</keyword>
<dbReference type="GO" id="GO:0015288">
    <property type="term" value="F:porin activity"/>
    <property type="evidence" value="ECO:0007669"/>
    <property type="project" value="TreeGrafter"/>
</dbReference>
<keyword evidence="6" id="KW-0472">Membrane</keyword>
<protein>
    <submittedName>
        <fullName evidence="10">TolC family protein</fullName>
    </submittedName>
</protein>
<dbReference type="PANTHER" id="PTHR30026:SF20">
    <property type="entry name" value="OUTER MEMBRANE PROTEIN TOLC"/>
    <property type="match status" value="1"/>
</dbReference>
<dbReference type="GO" id="GO:0015562">
    <property type="term" value="F:efflux transmembrane transporter activity"/>
    <property type="evidence" value="ECO:0007669"/>
    <property type="project" value="InterPro"/>
</dbReference>
<evidence type="ECO:0000256" key="8">
    <source>
        <dbReference type="SAM" id="Coils"/>
    </source>
</evidence>
<dbReference type="Gene3D" id="1.20.1600.10">
    <property type="entry name" value="Outer membrane efflux proteins (OEP)"/>
    <property type="match status" value="1"/>
</dbReference>
<accession>A0A928UXA6</accession>
<evidence type="ECO:0000256" key="5">
    <source>
        <dbReference type="ARBA" id="ARBA00022692"/>
    </source>
</evidence>
<reference evidence="10" key="1">
    <citation type="submission" date="2018-02" db="EMBL/GenBank/DDBJ databases">
        <authorList>
            <person name="Vasarhelyi B.M."/>
            <person name="Deshmukh S."/>
            <person name="Balint B."/>
            <person name="Kukolya J."/>
        </authorList>
    </citation>
    <scope>NUCLEOTIDE SEQUENCE</scope>
    <source>
        <strain evidence="10">KB22</strain>
    </source>
</reference>
<evidence type="ECO:0000256" key="9">
    <source>
        <dbReference type="SAM" id="SignalP"/>
    </source>
</evidence>
<dbReference type="Pfam" id="PF02321">
    <property type="entry name" value="OEP"/>
    <property type="match status" value="2"/>
</dbReference>
<dbReference type="RefSeq" id="WP_196936845.1">
    <property type="nucleotide sequence ID" value="NZ_MU158698.1"/>
</dbReference>
<keyword evidence="5" id="KW-0812">Transmembrane</keyword>
<keyword evidence="7" id="KW-0998">Cell outer membrane</keyword>
<keyword evidence="9" id="KW-0732">Signal</keyword>
<proteinExistence type="inferred from homology"/>
<evidence type="ECO:0000313" key="11">
    <source>
        <dbReference type="Proteomes" id="UP000616201"/>
    </source>
</evidence>
<keyword evidence="4" id="KW-1134">Transmembrane beta strand</keyword>
<gene>
    <name evidence="10" type="ORF">C4F49_15005</name>
</gene>
<name>A0A928UXA6_9SPHI</name>
<evidence type="ECO:0000256" key="7">
    <source>
        <dbReference type="ARBA" id="ARBA00023237"/>
    </source>
</evidence>
<dbReference type="Proteomes" id="UP000616201">
    <property type="component" value="Unassembled WGS sequence"/>
</dbReference>
<dbReference type="InterPro" id="IPR051906">
    <property type="entry name" value="TolC-like"/>
</dbReference>
<comment type="similarity">
    <text evidence="2">Belongs to the outer membrane factor (OMF) (TC 1.B.17) family.</text>
</comment>
<comment type="caution">
    <text evidence="10">The sequence shown here is derived from an EMBL/GenBank/DDBJ whole genome shotgun (WGS) entry which is preliminary data.</text>
</comment>
<dbReference type="GO" id="GO:0009279">
    <property type="term" value="C:cell outer membrane"/>
    <property type="evidence" value="ECO:0007669"/>
    <property type="project" value="UniProtKB-SubCell"/>
</dbReference>
<dbReference type="GO" id="GO:1990281">
    <property type="term" value="C:efflux pump complex"/>
    <property type="evidence" value="ECO:0007669"/>
    <property type="project" value="TreeGrafter"/>
</dbReference>
<evidence type="ECO:0000256" key="2">
    <source>
        <dbReference type="ARBA" id="ARBA00007613"/>
    </source>
</evidence>
<dbReference type="PANTHER" id="PTHR30026">
    <property type="entry name" value="OUTER MEMBRANE PROTEIN TOLC"/>
    <property type="match status" value="1"/>
</dbReference>
<feature type="signal peptide" evidence="9">
    <location>
        <begin position="1"/>
        <end position="23"/>
    </location>
</feature>
<feature type="coiled-coil region" evidence="8">
    <location>
        <begin position="150"/>
        <end position="213"/>
    </location>
</feature>
<dbReference type="SUPFAM" id="SSF56954">
    <property type="entry name" value="Outer membrane efflux proteins (OEP)"/>
    <property type="match status" value="1"/>
</dbReference>
<dbReference type="AlphaFoldDB" id="A0A928UXA6"/>
<evidence type="ECO:0000256" key="1">
    <source>
        <dbReference type="ARBA" id="ARBA00004442"/>
    </source>
</evidence>
<sequence length="438" mass="48452">MKTSNKLSLLLVFLFASQTILEAQTVKTLRFEEAIAMGMSNSKVLKVDEAKVDQSMADLLEAKNQLLPNLNLSGSYLRLAKANVNFKIPTGSAEGGSVPDVNSALYGSANLSWPIFAGGRIQYGIQSAKYLVEASKLDVENQKDQVAYTIAEAYNNLFKANKAIEVLEESLRTAQARDSSFLKLEQNGILARNDRLKAQLQTSDIELQLLDAKNNYAVANINMDLLLGLPEETWIEVDSNYLDQNNNLEANDYYLEQAFKNRKDIQALDLNRKAASLQTKSAKSIYYPTIALTGGYVAADIPKVLTVTNALNAGIGIQYNLSSLYKKNSGLMRSKSIEKQLKASNDLLSDQVTLAVKRDFQNDVFANRKTEVFERALVQAEENYRITHNKFDNGLATMTELLDADTARLASRVNLTNSKADASLAHKKLLQTSGLINQ</sequence>
<dbReference type="InterPro" id="IPR003423">
    <property type="entry name" value="OMP_efflux"/>
</dbReference>
<keyword evidence="3" id="KW-0813">Transport</keyword>
<evidence type="ECO:0000256" key="3">
    <source>
        <dbReference type="ARBA" id="ARBA00022448"/>
    </source>
</evidence>
<feature type="chain" id="PRO_5037300683" evidence="9">
    <location>
        <begin position="24"/>
        <end position="438"/>
    </location>
</feature>
<dbReference type="EMBL" id="PRDK01000009">
    <property type="protein sequence ID" value="MBE8714991.1"/>
    <property type="molecule type" value="Genomic_DNA"/>
</dbReference>
<organism evidence="10 11">
    <name type="scientific">Sphingobacterium hungaricum</name>
    <dbReference type="NCBI Taxonomy" id="2082723"/>
    <lineage>
        <taxon>Bacteria</taxon>
        <taxon>Pseudomonadati</taxon>
        <taxon>Bacteroidota</taxon>
        <taxon>Sphingobacteriia</taxon>
        <taxon>Sphingobacteriales</taxon>
        <taxon>Sphingobacteriaceae</taxon>
        <taxon>Sphingobacterium</taxon>
    </lineage>
</organism>
<evidence type="ECO:0000256" key="6">
    <source>
        <dbReference type="ARBA" id="ARBA00023136"/>
    </source>
</evidence>
<evidence type="ECO:0000313" key="10">
    <source>
        <dbReference type="EMBL" id="MBE8714991.1"/>
    </source>
</evidence>
<comment type="subcellular location">
    <subcellularLocation>
        <location evidence="1">Cell outer membrane</location>
    </subcellularLocation>
</comment>
<evidence type="ECO:0000256" key="4">
    <source>
        <dbReference type="ARBA" id="ARBA00022452"/>
    </source>
</evidence>
<keyword evidence="11" id="KW-1185">Reference proteome</keyword>